<proteinExistence type="predicted"/>
<sequence length="701" mass="76677">MSSEADYESLQFAQHLAETIALETFEPPLLAQSEVEALALPDSSITAEDLCNYQSEGACSAEDQPLVANSGSQHSHVSSDLQSKPLLPEAELDAKDHNLLGSTDTSHKNLWRSWQSYATLLIVLVAITSNTGVIYLSLRTIRMGPNMTFYYPSLQHISDQEIITFINILATLVHSMTCALGAWALSQQWSRSVRSGNGSTLAELQAAGSFGGLGIVWRTTCHLVRGLFSRKSVGYIAILLSAIVLQFYPTAFVTLSVPTLIYVADPLSSYQYNAVSFMSDPGEGNTCDASFTTLGTTWQLWCLDNYLVGTSASDIIHFDALNRPPGGFFANAYWTDLVTPYPPLNLMLYSYLGPLNGNDMSGGAVMFGQNTGTVEGLIGYFGPAKSIVPESVGFNIQTNTTVPILMSQCGSQNVSIGGDTNITVGNTTYTLPEPIPLLNDSFAIGQVTPDNTTLLISLRVENTSQNMHCAIGIGLREAPIFIQNGLSVLTSNPDEQPWYYGNMTTLATQARIDLRSFATRWLAGMGWSTTPTETAISGYLTRSRLQIGTNTPPSPTPFENLRYAEYYVLTLLASGIALAFPQESNQGQSGVAMSETRYYLATRQQYYLGVTSTTSYLLVCVLIISSFLVLYWAKVILWDSEAEWLPDWTDSATMMCYAVNSEPSDILEPGDITNRMYRASIHVQKERLVVDDNKRVAPSHT</sequence>
<evidence type="ECO:0000313" key="1">
    <source>
        <dbReference type="EMBL" id="KAH7903986.1"/>
    </source>
</evidence>
<protein>
    <submittedName>
        <fullName evidence="1">Uncharacterized protein</fullName>
    </submittedName>
</protein>
<name>A0ACB7ZSD9_9AGAM</name>
<keyword evidence="2" id="KW-1185">Reference proteome</keyword>
<reference evidence="1" key="1">
    <citation type="journal article" date="2021" name="New Phytol.">
        <title>Evolutionary innovations through gain and loss of genes in the ectomycorrhizal Boletales.</title>
        <authorList>
            <person name="Wu G."/>
            <person name="Miyauchi S."/>
            <person name="Morin E."/>
            <person name="Kuo A."/>
            <person name="Drula E."/>
            <person name="Varga T."/>
            <person name="Kohler A."/>
            <person name="Feng B."/>
            <person name="Cao Y."/>
            <person name="Lipzen A."/>
            <person name="Daum C."/>
            <person name="Hundley H."/>
            <person name="Pangilinan J."/>
            <person name="Johnson J."/>
            <person name="Barry K."/>
            <person name="LaButti K."/>
            <person name="Ng V."/>
            <person name="Ahrendt S."/>
            <person name="Min B."/>
            <person name="Choi I.G."/>
            <person name="Park H."/>
            <person name="Plett J.M."/>
            <person name="Magnuson J."/>
            <person name="Spatafora J.W."/>
            <person name="Nagy L.G."/>
            <person name="Henrissat B."/>
            <person name="Grigoriev I.V."/>
            <person name="Yang Z.L."/>
            <person name="Xu J."/>
            <person name="Martin F.M."/>
        </authorList>
    </citation>
    <scope>NUCLEOTIDE SEQUENCE</scope>
    <source>
        <strain evidence="1">ATCC 28755</strain>
    </source>
</reference>
<gene>
    <name evidence="1" type="ORF">BJ138DRAFT_47113</name>
</gene>
<comment type="caution">
    <text evidence="1">The sequence shown here is derived from an EMBL/GenBank/DDBJ whole genome shotgun (WGS) entry which is preliminary data.</text>
</comment>
<organism evidence="1 2">
    <name type="scientific">Hygrophoropsis aurantiaca</name>
    <dbReference type="NCBI Taxonomy" id="72124"/>
    <lineage>
        <taxon>Eukaryota</taxon>
        <taxon>Fungi</taxon>
        <taxon>Dikarya</taxon>
        <taxon>Basidiomycota</taxon>
        <taxon>Agaricomycotina</taxon>
        <taxon>Agaricomycetes</taxon>
        <taxon>Agaricomycetidae</taxon>
        <taxon>Boletales</taxon>
        <taxon>Coniophorineae</taxon>
        <taxon>Hygrophoropsidaceae</taxon>
        <taxon>Hygrophoropsis</taxon>
    </lineage>
</organism>
<dbReference type="Proteomes" id="UP000790377">
    <property type="component" value="Unassembled WGS sequence"/>
</dbReference>
<evidence type="ECO:0000313" key="2">
    <source>
        <dbReference type="Proteomes" id="UP000790377"/>
    </source>
</evidence>
<accession>A0ACB7ZSD9</accession>
<dbReference type="EMBL" id="MU268663">
    <property type="protein sequence ID" value="KAH7903986.1"/>
    <property type="molecule type" value="Genomic_DNA"/>
</dbReference>